<gene>
    <name evidence="9" type="ORF">ABW02_13690</name>
</gene>
<keyword evidence="10" id="KW-1185">Reference proteome</keyword>
<evidence type="ECO:0000259" key="8">
    <source>
        <dbReference type="Pfam" id="PF02782"/>
    </source>
</evidence>
<dbReference type="InterPro" id="IPR000577">
    <property type="entry name" value="Carb_kinase_FGGY"/>
</dbReference>
<dbReference type="PANTHER" id="PTHR10196">
    <property type="entry name" value="SUGAR KINASE"/>
    <property type="match status" value="1"/>
</dbReference>
<dbReference type="NCBIfam" id="TIGR01311">
    <property type="entry name" value="glycerol_kin"/>
    <property type="match status" value="1"/>
</dbReference>
<comment type="caution">
    <text evidence="9">The sequence shown here is derived from an EMBL/GenBank/DDBJ whole genome shotgun (WGS) entry which is preliminary data.</text>
</comment>
<comment type="similarity">
    <text evidence="1">Belongs to the FGGY kinase family.</text>
</comment>
<keyword evidence="6" id="KW-0067">ATP-binding</keyword>
<dbReference type="GO" id="GO:0019563">
    <property type="term" value="P:glycerol catabolic process"/>
    <property type="evidence" value="ECO:0007669"/>
    <property type="project" value="TreeGrafter"/>
</dbReference>
<keyword evidence="2" id="KW-0808">Transferase</keyword>
<keyword evidence="4 9" id="KW-0418">Kinase</keyword>
<evidence type="ECO:0000256" key="6">
    <source>
        <dbReference type="ARBA" id="ARBA00022840"/>
    </source>
</evidence>
<dbReference type="InterPro" id="IPR005999">
    <property type="entry name" value="Glycerol_kin"/>
</dbReference>
<dbReference type="GO" id="GO:0005524">
    <property type="term" value="F:ATP binding"/>
    <property type="evidence" value="ECO:0007669"/>
    <property type="project" value="UniProtKB-KW"/>
</dbReference>
<dbReference type="PANTHER" id="PTHR10196:SF69">
    <property type="entry name" value="GLYCEROL KINASE"/>
    <property type="match status" value="1"/>
</dbReference>
<keyword evidence="5" id="KW-0319">Glycerol metabolism</keyword>
<dbReference type="PIRSF" id="PIRSF000538">
    <property type="entry name" value="GlpK"/>
    <property type="match status" value="1"/>
</dbReference>
<sequence>MSDSYILAIDQSTSGTKALLVDEKGSIIAKETTSHKQLYPQSGWVEHDPIEIYDNVKKVINSIVDSNQSLMRKMKTLTITNQRETLVIWDKYTSEPVYNAIVWQCRRTTSMCSSLKAKGCEEKVHAKTGLKIDPYFSATKAKWILENVPGLKKRAEKGEILLGTIDSWLIWKLTNGRVHATDVTNASRTLLFNIHSLCWDDELLRIFEIPKEMLPEVNFSDRIFGMVEDSELLIHKVPIAGVIGDSQAALFAQRCFNKGMAKATFGTGTSVMVYTNEYVQAKEGLVTSIAWGFNGNVHYALEGIINTTGDIIRWMKEDLTLFTTFEEAEILAETLDNNEGVYLVPAFVGLGAPYWSPNTKAGITGMSRNTNKSHLVRAGLESIVYQVKDIIQLIYKETNVVVKELRVDGGATANEFLMQFLSDLLGVKVIVSHVSELSALGSVYLGGLGMNMWKSVEEISKLNNEKRIYSPKMDRETSERYYAEWMKAVHTLLI</sequence>
<name>A0A0J1IIW2_NIACI</name>
<accession>A0A0J1IIW2</accession>
<proteinExistence type="inferred from homology"/>
<dbReference type="InterPro" id="IPR043129">
    <property type="entry name" value="ATPase_NBD"/>
</dbReference>
<evidence type="ECO:0000256" key="5">
    <source>
        <dbReference type="ARBA" id="ARBA00022798"/>
    </source>
</evidence>
<feature type="domain" description="Carbohydrate kinase FGGY N-terminal" evidence="7">
    <location>
        <begin position="5"/>
        <end position="251"/>
    </location>
</feature>
<evidence type="ECO:0000256" key="4">
    <source>
        <dbReference type="ARBA" id="ARBA00022777"/>
    </source>
</evidence>
<evidence type="ECO:0000313" key="9">
    <source>
        <dbReference type="EMBL" id="KLV25874.1"/>
    </source>
</evidence>
<dbReference type="Proteomes" id="UP000036045">
    <property type="component" value="Unassembled WGS sequence"/>
</dbReference>
<dbReference type="OrthoDB" id="9805576at2"/>
<dbReference type="InterPro" id="IPR018484">
    <property type="entry name" value="FGGY_N"/>
</dbReference>
<dbReference type="GO" id="GO:0005829">
    <property type="term" value="C:cytosol"/>
    <property type="evidence" value="ECO:0007669"/>
    <property type="project" value="TreeGrafter"/>
</dbReference>
<dbReference type="EMBL" id="LDPH01000012">
    <property type="protein sequence ID" value="KLV25874.1"/>
    <property type="molecule type" value="Genomic_DNA"/>
</dbReference>
<dbReference type="AlphaFoldDB" id="A0A0J1IIW2"/>
<dbReference type="CDD" id="cd07769">
    <property type="entry name" value="ASKHA_NBD_FGGY_GK"/>
    <property type="match status" value="1"/>
</dbReference>
<dbReference type="Pfam" id="PF00370">
    <property type="entry name" value="FGGY_N"/>
    <property type="match status" value="1"/>
</dbReference>
<dbReference type="NCBIfam" id="NF000756">
    <property type="entry name" value="PRK00047.1"/>
    <property type="match status" value="1"/>
</dbReference>
<evidence type="ECO:0000256" key="1">
    <source>
        <dbReference type="ARBA" id="ARBA00009156"/>
    </source>
</evidence>
<dbReference type="Pfam" id="PF02782">
    <property type="entry name" value="FGGY_C"/>
    <property type="match status" value="1"/>
</dbReference>
<protein>
    <submittedName>
        <fullName evidence="9">Carbohydrate kinase</fullName>
    </submittedName>
</protein>
<feature type="domain" description="Carbohydrate kinase FGGY C-terminal" evidence="8">
    <location>
        <begin position="262"/>
        <end position="448"/>
    </location>
</feature>
<dbReference type="RefSeq" id="WP_047942783.1">
    <property type="nucleotide sequence ID" value="NZ_LDPH01000012.1"/>
</dbReference>
<dbReference type="PATRIC" id="fig|1397.4.peg.874"/>
<evidence type="ECO:0000256" key="3">
    <source>
        <dbReference type="ARBA" id="ARBA00022741"/>
    </source>
</evidence>
<evidence type="ECO:0000313" key="10">
    <source>
        <dbReference type="Proteomes" id="UP000036045"/>
    </source>
</evidence>
<evidence type="ECO:0000256" key="2">
    <source>
        <dbReference type="ARBA" id="ARBA00022679"/>
    </source>
</evidence>
<organism evidence="9 10">
    <name type="scientific">Niallia circulans</name>
    <name type="common">Bacillus circulans</name>
    <dbReference type="NCBI Taxonomy" id="1397"/>
    <lineage>
        <taxon>Bacteria</taxon>
        <taxon>Bacillati</taxon>
        <taxon>Bacillota</taxon>
        <taxon>Bacilli</taxon>
        <taxon>Bacillales</taxon>
        <taxon>Bacillaceae</taxon>
        <taxon>Niallia</taxon>
    </lineage>
</organism>
<dbReference type="Gene3D" id="3.30.420.40">
    <property type="match status" value="2"/>
</dbReference>
<evidence type="ECO:0000259" key="7">
    <source>
        <dbReference type="Pfam" id="PF00370"/>
    </source>
</evidence>
<dbReference type="GO" id="GO:0006072">
    <property type="term" value="P:glycerol-3-phosphate metabolic process"/>
    <property type="evidence" value="ECO:0007669"/>
    <property type="project" value="InterPro"/>
</dbReference>
<dbReference type="InterPro" id="IPR018485">
    <property type="entry name" value="FGGY_C"/>
</dbReference>
<dbReference type="FunFam" id="3.30.420.40:FF:000008">
    <property type="entry name" value="Glycerol kinase"/>
    <property type="match status" value="1"/>
</dbReference>
<keyword evidence="3" id="KW-0547">Nucleotide-binding</keyword>
<reference evidence="9 10" key="1">
    <citation type="submission" date="2015-05" db="EMBL/GenBank/DDBJ databases">
        <title>Whole genome sequence and identification of bacterial endophytes from Costus igneus.</title>
        <authorList>
            <person name="Lee Y.P."/>
            <person name="Gan H.M."/>
            <person name="Eng W."/>
            <person name="Wheatley M.S."/>
            <person name="Caraballo A."/>
            <person name="Polter S."/>
            <person name="Savka M.A."/>
            <person name="Hudson A.O."/>
        </authorList>
    </citation>
    <scope>NUCLEOTIDE SEQUENCE [LARGE SCALE GENOMIC DNA]</scope>
    <source>
        <strain evidence="9 10">RIT379</strain>
    </source>
</reference>
<dbReference type="SUPFAM" id="SSF53067">
    <property type="entry name" value="Actin-like ATPase domain"/>
    <property type="match status" value="2"/>
</dbReference>
<dbReference type="GO" id="GO:0004370">
    <property type="term" value="F:glycerol kinase activity"/>
    <property type="evidence" value="ECO:0007669"/>
    <property type="project" value="InterPro"/>
</dbReference>